<evidence type="ECO:0000313" key="3">
    <source>
        <dbReference type="Proteomes" id="UP000195326"/>
    </source>
</evidence>
<dbReference type="AlphaFoldDB" id="A0A1Y4LKY8"/>
<comment type="caution">
    <text evidence="2">The sequence shown here is derived from an EMBL/GenBank/DDBJ whole genome shotgun (WGS) entry which is preliminary data.</text>
</comment>
<feature type="transmembrane region" description="Helical" evidence="1">
    <location>
        <begin position="103"/>
        <end position="123"/>
    </location>
</feature>
<evidence type="ECO:0000313" key="2">
    <source>
        <dbReference type="EMBL" id="OUP54802.1"/>
    </source>
</evidence>
<feature type="transmembrane region" description="Helical" evidence="1">
    <location>
        <begin position="156"/>
        <end position="181"/>
    </location>
</feature>
<dbReference type="EMBL" id="NFKL01000037">
    <property type="protein sequence ID" value="OUP54802.1"/>
    <property type="molecule type" value="Genomic_DNA"/>
</dbReference>
<proteinExistence type="predicted"/>
<keyword evidence="1" id="KW-0812">Transmembrane</keyword>
<accession>A0A1Y4LKY8</accession>
<organism evidence="2 3">
    <name type="scientific">Butyricicoccus pullicaecorum</name>
    <dbReference type="NCBI Taxonomy" id="501571"/>
    <lineage>
        <taxon>Bacteria</taxon>
        <taxon>Bacillati</taxon>
        <taxon>Bacillota</taxon>
        <taxon>Clostridia</taxon>
        <taxon>Eubacteriales</taxon>
        <taxon>Butyricicoccaceae</taxon>
        <taxon>Butyricicoccus</taxon>
    </lineage>
</organism>
<gene>
    <name evidence="2" type="ORF">B5F15_15935</name>
</gene>
<keyword evidence="1" id="KW-1133">Transmembrane helix</keyword>
<name>A0A1Y4LKY8_9FIRM</name>
<reference evidence="3" key="1">
    <citation type="submission" date="2017-04" db="EMBL/GenBank/DDBJ databases">
        <title>Function of individual gut microbiota members based on whole genome sequencing of pure cultures obtained from chicken caecum.</title>
        <authorList>
            <person name="Medvecky M."/>
            <person name="Cejkova D."/>
            <person name="Polansky O."/>
            <person name="Karasova D."/>
            <person name="Kubasova T."/>
            <person name="Cizek A."/>
            <person name="Rychlik I."/>
        </authorList>
    </citation>
    <scope>NUCLEOTIDE SEQUENCE [LARGE SCALE GENOMIC DNA]</scope>
    <source>
        <strain evidence="3">An179</strain>
    </source>
</reference>
<sequence length="185" mass="21141">MDMRTESAQNITFSMPRTLYDKNGFVLDFDSACVVFSNTHKMRDFLTDSTSYTKYEIDCICAYAEKLRRQKKIPRRARRIVAESGHISDQAILGAQVTNGIRWISIISAIYVIVCTLLFFFALPGQNRIAALLGAIFWGYSTITARIAMHHWKKHPVLFLILVTLFVFALYCTIVTIYNVAKLVI</sequence>
<keyword evidence="1" id="KW-0472">Membrane</keyword>
<dbReference type="Proteomes" id="UP000195326">
    <property type="component" value="Unassembled WGS sequence"/>
</dbReference>
<evidence type="ECO:0000256" key="1">
    <source>
        <dbReference type="SAM" id="Phobius"/>
    </source>
</evidence>
<protein>
    <submittedName>
        <fullName evidence="2">Uncharacterized protein</fullName>
    </submittedName>
</protein>
<dbReference type="RefSeq" id="WP_087416016.1">
    <property type="nucleotide sequence ID" value="NZ_NFKL01000037.1"/>
</dbReference>
<feature type="transmembrane region" description="Helical" evidence="1">
    <location>
        <begin position="129"/>
        <end position="149"/>
    </location>
</feature>